<evidence type="ECO:0000313" key="3">
    <source>
        <dbReference type="EnsemblMetazoa" id="GAUT000108-PA"/>
    </source>
</evidence>
<organism evidence="3 4">
    <name type="scientific">Glossina austeni</name>
    <name type="common">Savannah tsetse fly</name>
    <dbReference type="NCBI Taxonomy" id="7395"/>
    <lineage>
        <taxon>Eukaryota</taxon>
        <taxon>Metazoa</taxon>
        <taxon>Ecdysozoa</taxon>
        <taxon>Arthropoda</taxon>
        <taxon>Hexapoda</taxon>
        <taxon>Insecta</taxon>
        <taxon>Pterygota</taxon>
        <taxon>Neoptera</taxon>
        <taxon>Endopterygota</taxon>
        <taxon>Diptera</taxon>
        <taxon>Brachycera</taxon>
        <taxon>Muscomorpha</taxon>
        <taxon>Hippoboscoidea</taxon>
        <taxon>Glossinidae</taxon>
        <taxon>Glossina</taxon>
    </lineage>
</organism>
<evidence type="ECO:0000256" key="2">
    <source>
        <dbReference type="ARBA" id="ARBA00023242"/>
    </source>
</evidence>
<dbReference type="EnsemblMetazoa" id="GAUT000108-RA">
    <property type="protein sequence ID" value="GAUT000108-PA"/>
    <property type="gene ID" value="GAUT000108"/>
</dbReference>
<evidence type="ECO:0000313" key="4">
    <source>
        <dbReference type="Proteomes" id="UP000078200"/>
    </source>
</evidence>
<comment type="subcellular location">
    <subcellularLocation>
        <location evidence="1">Nucleus</location>
    </subcellularLocation>
</comment>
<dbReference type="VEuPathDB" id="VectorBase:GAUT000108"/>
<dbReference type="AlphaFoldDB" id="A0A1A9UCP6"/>
<proteinExistence type="predicted"/>
<dbReference type="GO" id="GO:0031491">
    <property type="term" value="F:nucleosome binding"/>
    <property type="evidence" value="ECO:0007669"/>
    <property type="project" value="TreeGrafter"/>
</dbReference>
<dbReference type="STRING" id="7395.A0A1A9UCP6"/>
<keyword evidence="2" id="KW-0539">Nucleus</keyword>
<sequence>MLLQSYGFQKETCHHSSSDEVCNDGNDKLGVIKYNSHKHIAALLEEKGHDELTLQHCILAVLIDDTDVFTLHKFGQLALKSGVLDLAEYAFETCLFRNSIHWLVEEGLLQTLCRRINMLGAFNWATKMLHQNPHSAKDILLSERMNVDHQGDVLSDAHCISTDAPKVALLAQTSAQVIEIELDGAVSEQFDRQSTNIRIQNK</sequence>
<dbReference type="PANTHER" id="PTHR15502:SF7">
    <property type="entry name" value="CALCINEURIN-BINDING PROTEIN CABIN-1"/>
    <property type="match status" value="1"/>
</dbReference>
<dbReference type="PANTHER" id="PTHR15502">
    <property type="entry name" value="CALCINEURIN-BINDING PROTEIN CABIN 1-RELATED"/>
    <property type="match status" value="1"/>
</dbReference>
<dbReference type="InterPro" id="IPR033053">
    <property type="entry name" value="Hir3/CABIN1"/>
</dbReference>
<dbReference type="GO" id="GO:0005634">
    <property type="term" value="C:nucleus"/>
    <property type="evidence" value="ECO:0007669"/>
    <property type="project" value="UniProtKB-SubCell"/>
</dbReference>
<name>A0A1A9UCP6_GLOAU</name>
<keyword evidence="4" id="KW-1185">Reference proteome</keyword>
<dbReference type="Proteomes" id="UP000078200">
    <property type="component" value="Unassembled WGS sequence"/>
</dbReference>
<accession>A0A1A9UCP6</accession>
<protein>
    <submittedName>
        <fullName evidence="3">Uncharacterized protein</fullName>
    </submittedName>
</protein>
<reference evidence="3" key="1">
    <citation type="submission" date="2020-05" db="UniProtKB">
        <authorList>
            <consortium name="EnsemblMetazoa"/>
        </authorList>
    </citation>
    <scope>IDENTIFICATION</scope>
    <source>
        <strain evidence="3">TTRI</strain>
    </source>
</reference>
<evidence type="ECO:0000256" key="1">
    <source>
        <dbReference type="ARBA" id="ARBA00004123"/>
    </source>
</evidence>
<dbReference type="GO" id="GO:0006325">
    <property type="term" value="P:chromatin organization"/>
    <property type="evidence" value="ECO:0007669"/>
    <property type="project" value="InterPro"/>
</dbReference>